<keyword evidence="2" id="KW-0479">Metal-binding</keyword>
<keyword evidence="2" id="KW-0408">Iron</keyword>
<dbReference type="Pfam" id="PF03098">
    <property type="entry name" value="An_peroxidase"/>
    <property type="match status" value="1"/>
</dbReference>
<dbReference type="GO" id="GO:0006979">
    <property type="term" value="P:response to oxidative stress"/>
    <property type="evidence" value="ECO:0007669"/>
    <property type="project" value="InterPro"/>
</dbReference>
<dbReference type="SUPFAM" id="SSF48113">
    <property type="entry name" value="Heme-dependent peroxidases"/>
    <property type="match status" value="1"/>
</dbReference>
<dbReference type="GO" id="GO:0020037">
    <property type="term" value="F:heme binding"/>
    <property type="evidence" value="ECO:0007669"/>
    <property type="project" value="InterPro"/>
</dbReference>
<keyword evidence="1" id="KW-0560">Oxidoreductase</keyword>
<evidence type="ECO:0000256" key="2">
    <source>
        <dbReference type="PIRSR" id="PIRSR619791-2"/>
    </source>
</evidence>
<dbReference type="eggNOG" id="KOG2408">
    <property type="taxonomic scope" value="Eukaryota"/>
</dbReference>
<dbReference type="InterPro" id="IPR010255">
    <property type="entry name" value="Haem_peroxidase_sf"/>
</dbReference>
<dbReference type="InterPro" id="IPR019791">
    <property type="entry name" value="Haem_peroxidase_animal"/>
</dbReference>
<accession>E9GJ60</accession>
<dbReference type="PROSITE" id="PS50292">
    <property type="entry name" value="PEROXIDASE_3"/>
    <property type="match status" value="1"/>
</dbReference>
<dbReference type="KEGG" id="dpx:DAPPUDRAFT_318553"/>
<dbReference type="FunFam" id="1.10.640.10:FF:000014">
    <property type="entry name" value="Uncharacterized protein"/>
    <property type="match status" value="1"/>
</dbReference>
<dbReference type="PANTHER" id="PTHR11475">
    <property type="entry name" value="OXIDASE/PEROXIDASE"/>
    <property type="match status" value="1"/>
</dbReference>
<keyword evidence="2" id="KW-0349">Heme</keyword>
<dbReference type="PhylomeDB" id="E9GJ60"/>
<dbReference type="PRINTS" id="PR00457">
    <property type="entry name" value="ANPEROXIDASE"/>
</dbReference>
<keyword evidence="5" id="KW-1185">Reference proteome</keyword>
<dbReference type="CDD" id="cd09823">
    <property type="entry name" value="peroxinectin_like"/>
    <property type="match status" value="1"/>
</dbReference>
<feature type="signal peptide" evidence="3">
    <location>
        <begin position="1"/>
        <end position="22"/>
    </location>
</feature>
<dbReference type="Gene3D" id="1.10.640.10">
    <property type="entry name" value="Haem peroxidase domain superfamily, animal type"/>
    <property type="match status" value="1"/>
</dbReference>
<gene>
    <name evidence="4" type="ORF">DAPPUDRAFT_318553</name>
</gene>
<dbReference type="HOGENOM" id="CLU_006087_5_2_1"/>
<keyword evidence="3" id="KW-0732">Signal</keyword>
<feature type="chain" id="PRO_5003237511" description="Chorion peroxidase" evidence="3">
    <location>
        <begin position="23"/>
        <end position="717"/>
    </location>
</feature>
<dbReference type="InterPro" id="IPR037120">
    <property type="entry name" value="Haem_peroxidase_sf_animal"/>
</dbReference>
<dbReference type="GO" id="GO:0004601">
    <property type="term" value="F:peroxidase activity"/>
    <property type="evidence" value="ECO:0000318"/>
    <property type="project" value="GO_Central"/>
</dbReference>
<dbReference type="FunCoup" id="E9GJ60">
    <property type="interactions" value="38"/>
</dbReference>
<evidence type="ECO:0000313" key="5">
    <source>
        <dbReference type="Proteomes" id="UP000000305"/>
    </source>
</evidence>
<proteinExistence type="predicted"/>
<protein>
    <recommendedName>
        <fullName evidence="6">Chorion peroxidase</fullName>
    </recommendedName>
</protein>
<evidence type="ECO:0000256" key="3">
    <source>
        <dbReference type="SAM" id="SignalP"/>
    </source>
</evidence>
<evidence type="ECO:0000313" key="4">
    <source>
        <dbReference type="EMBL" id="EFX80390.1"/>
    </source>
</evidence>
<dbReference type="AlphaFoldDB" id="E9GJ60"/>
<dbReference type="OMA" id="KGGHELM"/>
<dbReference type="EMBL" id="GL732547">
    <property type="protein sequence ID" value="EFX80390.1"/>
    <property type="molecule type" value="Genomic_DNA"/>
</dbReference>
<dbReference type="GO" id="GO:0046872">
    <property type="term" value="F:metal ion binding"/>
    <property type="evidence" value="ECO:0007669"/>
    <property type="project" value="UniProtKB-KW"/>
</dbReference>
<organism evidence="4 5">
    <name type="scientific">Daphnia pulex</name>
    <name type="common">Water flea</name>
    <dbReference type="NCBI Taxonomy" id="6669"/>
    <lineage>
        <taxon>Eukaryota</taxon>
        <taxon>Metazoa</taxon>
        <taxon>Ecdysozoa</taxon>
        <taxon>Arthropoda</taxon>
        <taxon>Crustacea</taxon>
        <taxon>Branchiopoda</taxon>
        <taxon>Diplostraca</taxon>
        <taxon>Cladocera</taxon>
        <taxon>Anomopoda</taxon>
        <taxon>Daphniidae</taxon>
        <taxon>Daphnia</taxon>
    </lineage>
</organism>
<dbReference type="Proteomes" id="UP000000305">
    <property type="component" value="Unassembled WGS sequence"/>
</dbReference>
<reference evidence="4 5" key="1">
    <citation type="journal article" date="2011" name="Science">
        <title>The ecoresponsive genome of Daphnia pulex.</title>
        <authorList>
            <person name="Colbourne J.K."/>
            <person name="Pfrender M.E."/>
            <person name="Gilbert D."/>
            <person name="Thomas W.K."/>
            <person name="Tucker A."/>
            <person name="Oakley T.H."/>
            <person name="Tokishita S."/>
            <person name="Aerts A."/>
            <person name="Arnold G.J."/>
            <person name="Basu M.K."/>
            <person name="Bauer D.J."/>
            <person name="Caceres C.E."/>
            <person name="Carmel L."/>
            <person name="Casola C."/>
            <person name="Choi J.H."/>
            <person name="Detter J.C."/>
            <person name="Dong Q."/>
            <person name="Dusheyko S."/>
            <person name="Eads B.D."/>
            <person name="Frohlich T."/>
            <person name="Geiler-Samerotte K.A."/>
            <person name="Gerlach D."/>
            <person name="Hatcher P."/>
            <person name="Jogdeo S."/>
            <person name="Krijgsveld J."/>
            <person name="Kriventseva E.V."/>
            <person name="Kultz D."/>
            <person name="Laforsch C."/>
            <person name="Lindquist E."/>
            <person name="Lopez J."/>
            <person name="Manak J.R."/>
            <person name="Muller J."/>
            <person name="Pangilinan J."/>
            <person name="Patwardhan R.P."/>
            <person name="Pitluck S."/>
            <person name="Pritham E.J."/>
            <person name="Rechtsteiner A."/>
            <person name="Rho M."/>
            <person name="Rogozin I.B."/>
            <person name="Sakarya O."/>
            <person name="Salamov A."/>
            <person name="Schaack S."/>
            <person name="Shapiro H."/>
            <person name="Shiga Y."/>
            <person name="Skalitzky C."/>
            <person name="Smith Z."/>
            <person name="Souvorov A."/>
            <person name="Sung W."/>
            <person name="Tang Z."/>
            <person name="Tsuchiya D."/>
            <person name="Tu H."/>
            <person name="Vos H."/>
            <person name="Wang M."/>
            <person name="Wolf Y.I."/>
            <person name="Yamagata H."/>
            <person name="Yamada T."/>
            <person name="Ye Y."/>
            <person name="Shaw J.R."/>
            <person name="Andrews J."/>
            <person name="Crease T.J."/>
            <person name="Tang H."/>
            <person name="Lucas S.M."/>
            <person name="Robertson H.M."/>
            <person name="Bork P."/>
            <person name="Koonin E.V."/>
            <person name="Zdobnov E.M."/>
            <person name="Grigoriev I.V."/>
            <person name="Lynch M."/>
            <person name="Boore J.L."/>
        </authorList>
    </citation>
    <scope>NUCLEOTIDE SEQUENCE [LARGE SCALE GENOMIC DNA]</scope>
</reference>
<keyword evidence="1" id="KW-0575">Peroxidase</keyword>
<dbReference type="OrthoDB" id="6505174at2759"/>
<sequence length="717" mass="81264">MDRKRLILGYVVLFLNFQIGNARSDHHRIKRQIEFGANVDEFLGRSLFRPFSNDAESSQASDRISDIIRFEESLIENEIRIQPNTAAFSHLKIVQPTADAQQLAREALLVIEATRQLQRKFNLTPVETGLGLTFHSTRQTIQFPACRSKPPCMQHFGSGVKYRTIDGSCNNLEKTSWGMARSTFQRILPPAYSDGVFAPRIAMDGTALPSARFISLVIVSHHDAPRADLSLFWMVFGQFIDHDLTLSPTFVLSDNSGIECCSADGGSILPESSRHPQCLPIEIPADDPFYRNFNQRCMNFVRTTPGLRPDCNFGYAEQLNELTHWLDGSQIYGSDAETMTKLRDFHQGRLRSTRFNGRSIVPLDPKSNVTRTEDCKTSSCYIAGDIRVTEQPQLTVIHTLWLREHNQIAAELSRLNPGWSDENIFQEARRIVIAEYQFIIYNEFLPIILGKRYMDTFNLSISQSSLYYGNGDYDATIDPSIQNEFATAAYRMGHSLVQGLVKLFSQSGQVNEERSFTLSNMLDAVSPIGKDSAWMDEALRGLLEQPMQNFDSSFTPEITNKLFRGEKPFGMDLVALNIQRGRDHGIPGYNSYREICGMKRADHFRGFSPQIPDNMITQLKHIYRSVDDVDLFVGGILETPVYDSLVGPTFLCIIGDQFARLKKADRFFYDAGNQLHSFNQRQIEEIRKASLARIICDHSDGTIRIIQPLALRTPGEM</sequence>
<evidence type="ECO:0008006" key="6">
    <source>
        <dbReference type="Google" id="ProtNLM"/>
    </source>
</evidence>
<feature type="binding site" description="axial binding residue" evidence="2">
    <location>
        <position position="494"/>
    </location>
    <ligand>
        <name>heme b</name>
        <dbReference type="ChEBI" id="CHEBI:60344"/>
    </ligand>
    <ligandPart>
        <name>Fe</name>
        <dbReference type="ChEBI" id="CHEBI:18248"/>
    </ligandPart>
</feature>
<dbReference type="PANTHER" id="PTHR11475:SF114">
    <property type="entry name" value="PEROXIDASE-LIKE PROTEIN"/>
    <property type="match status" value="1"/>
</dbReference>
<name>E9GJ60_DAPPU</name>
<evidence type="ECO:0000256" key="1">
    <source>
        <dbReference type="ARBA" id="ARBA00022559"/>
    </source>
</evidence>
<dbReference type="InParanoid" id="E9GJ60"/>